<proteinExistence type="predicted"/>
<evidence type="ECO:0000313" key="1">
    <source>
        <dbReference type="EMBL" id="DAF61732.1"/>
    </source>
</evidence>
<reference evidence="1" key="1">
    <citation type="journal article" date="2021" name="Proc. Natl. Acad. Sci. U.S.A.">
        <title>A Catalog of Tens of Thousands of Viruses from Human Metagenomes Reveals Hidden Associations with Chronic Diseases.</title>
        <authorList>
            <person name="Tisza M.J."/>
            <person name="Buck C.B."/>
        </authorList>
    </citation>
    <scope>NUCLEOTIDE SEQUENCE</scope>
    <source>
        <strain evidence="1">Ct1yA16</strain>
    </source>
</reference>
<name>A0A8S5TEK3_9CAUD</name>
<sequence>MLFNKLKEKRKMKKIDLECQCQMMKLDLGNREYLINEQYQRIDRKQAFLLKILDECKNNSYKSISEFRAKIKELATTGIKY</sequence>
<dbReference type="EMBL" id="BK032816">
    <property type="protein sequence ID" value="DAF61732.1"/>
    <property type="molecule type" value="Genomic_DNA"/>
</dbReference>
<organism evidence="1">
    <name type="scientific">Siphoviridae sp. ct1yA16</name>
    <dbReference type="NCBI Taxonomy" id="2827767"/>
    <lineage>
        <taxon>Viruses</taxon>
        <taxon>Duplodnaviria</taxon>
        <taxon>Heunggongvirae</taxon>
        <taxon>Uroviricota</taxon>
        <taxon>Caudoviricetes</taxon>
    </lineage>
</organism>
<accession>A0A8S5TEK3</accession>
<protein>
    <submittedName>
        <fullName evidence="1">Uncharacterized protein</fullName>
    </submittedName>
</protein>